<accession>A0ABQ4NRU9</accession>
<comment type="caution">
    <text evidence="1">The sequence shown here is derived from an EMBL/GenBank/DDBJ whole genome shotgun (WGS) entry which is preliminary data.</text>
</comment>
<evidence type="ECO:0000313" key="2">
    <source>
        <dbReference type="Proteomes" id="UP000786693"/>
    </source>
</evidence>
<dbReference type="Proteomes" id="UP000786693">
    <property type="component" value="Unassembled WGS sequence"/>
</dbReference>
<sequence>MKTIIALVVATTTLFAIDYLASRLANNTARDASLNIDDSKVDWQSSGPQNCISERSLVIYIYQVCHDVRAWGSDPGEWTASVYYHPPRAIFDPTRFLMSTEYYFKEVPYGDVLRVIGYNKNIRRVKK</sequence>
<name>A0ABQ4NRU9_9RHOB</name>
<gene>
    <name evidence="1" type="ORF">JANAI62_37670</name>
</gene>
<evidence type="ECO:0000313" key="1">
    <source>
        <dbReference type="EMBL" id="GIT97144.1"/>
    </source>
</evidence>
<dbReference type="RefSeq" id="WP_220750620.1">
    <property type="nucleotide sequence ID" value="NZ_BPFH01000012.1"/>
</dbReference>
<proteinExistence type="predicted"/>
<dbReference type="EMBL" id="BPFH01000012">
    <property type="protein sequence ID" value="GIT97144.1"/>
    <property type="molecule type" value="Genomic_DNA"/>
</dbReference>
<protein>
    <submittedName>
        <fullName evidence="1">Uncharacterized protein</fullName>
    </submittedName>
</protein>
<keyword evidence="2" id="KW-1185">Reference proteome</keyword>
<organism evidence="1 2">
    <name type="scientific">Jannaschia pagri</name>
    <dbReference type="NCBI Taxonomy" id="2829797"/>
    <lineage>
        <taxon>Bacteria</taxon>
        <taxon>Pseudomonadati</taxon>
        <taxon>Pseudomonadota</taxon>
        <taxon>Alphaproteobacteria</taxon>
        <taxon>Rhodobacterales</taxon>
        <taxon>Roseobacteraceae</taxon>
        <taxon>Jannaschia</taxon>
    </lineage>
</organism>
<reference evidence="1 2" key="1">
    <citation type="submission" date="2021-05" db="EMBL/GenBank/DDBJ databases">
        <title>Bacteria Genome sequencing.</title>
        <authorList>
            <person name="Takabe Y."/>
            <person name="Nakajima Y."/>
            <person name="Suzuki S."/>
            <person name="Shiozaki T."/>
        </authorList>
    </citation>
    <scope>NUCLEOTIDE SEQUENCE [LARGE SCALE GENOMIC DNA]</scope>
    <source>
        <strain evidence="1 2">AI_62</strain>
    </source>
</reference>